<evidence type="ECO:0000256" key="2">
    <source>
        <dbReference type="ARBA" id="ARBA00022840"/>
    </source>
</evidence>
<dbReference type="Gene3D" id="1.10.510.10">
    <property type="entry name" value="Transferase(Phosphotransferase) domain 1"/>
    <property type="match status" value="1"/>
</dbReference>
<dbReference type="Gramene" id="HORVU.MOREX.r2.7HG0528090.1">
    <property type="protein sequence ID" value="HORVU.MOREX.r2.7HG0528090.1"/>
    <property type="gene ID" value="HORVU.MOREX.r2.7HG0528090"/>
</dbReference>
<dbReference type="GO" id="GO:0005886">
    <property type="term" value="C:plasma membrane"/>
    <property type="evidence" value="ECO:0000318"/>
    <property type="project" value="GO_Central"/>
</dbReference>
<dbReference type="PANTHER" id="PTHR27001:SF538">
    <property type="entry name" value="OS02G0227500 PROTEIN"/>
    <property type="match status" value="1"/>
</dbReference>
<dbReference type="Proteomes" id="UP000011116">
    <property type="component" value="Chromosome 7H"/>
</dbReference>
<feature type="domain" description="Protein kinase" evidence="3">
    <location>
        <begin position="28"/>
        <end position="329"/>
    </location>
</feature>
<keyword evidence="2" id="KW-0067">ATP-binding</keyword>
<evidence type="ECO:0000259" key="3">
    <source>
        <dbReference type="PROSITE" id="PS50011"/>
    </source>
</evidence>
<dbReference type="PROSITE" id="PS50011">
    <property type="entry name" value="PROTEIN_KINASE_DOM"/>
    <property type="match status" value="1"/>
</dbReference>
<keyword evidence="1" id="KW-0547">Nucleotide-binding</keyword>
<dbReference type="OMA" id="ARNSCND"/>
<dbReference type="Pfam" id="PF00069">
    <property type="entry name" value="Pkinase"/>
    <property type="match status" value="1"/>
</dbReference>
<dbReference type="GO" id="GO:0005524">
    <property type="term" value="F:ATP binding"/>
    <property type="evidence" value="ECO:0007669"/>
    <property type="project" value="UniProtKB-KW"/>
</dbReference>
<organism evidence="4 5">
    <name type="scientific">Hordeum vulgare subsp. vulgare</name>
    <name type="common">Domesticated barley</name>
    <dbReference type="NCBI Taxonomy" id="112509"/>
    <lineage>
        <taxon>Eukaryota</taxon>
        <taxon>Viridiplantae</taxon>
        <taxon>Streptophyta</taxon>
        <taxon>Embryophyta</taxon>
        <taxon>Tracheophyta</taxon>
        <taxon>Spermatophyta</taxon>
        <taxon>Magnoliopsida</taxon>
        <taxon>Liliopsida</taxon>
        <taxon>Poales</taxon>
        <taxon>Poaceae</taxon>
        <taxon>BOP clade</taxon>
        <taxon>Pooideae</taxon>
        <taxon>Triticodae</taxon>
        <taxon>Triticeae</taxon>
        <taxon>Hordeinae</taxon>
        <taxon>Hordeum</taxon>
    </lineage>
</organism>
<dbReference type="AlphaFoldDB" id="A0A8I6Y7D2"/>
<reference evidence="4" key="3">
    <citation type="submission" date="2022-01" db="UniProtKB">
        <authorList>
            <consortium name="EnsemblPlants"/>
        </authorList>
    </citation>
    <scope>IDENTIFICATION</scope>
    <source>
        <strain evidence="4">subsp. vulgare</strain>
    </source>
</reference>
<dbReference type="KEGG" id="hvg:123407066"/>
<dbReference type="InterPro" id="IPR011009">
    <property type="entry name" value="Kinase-like_dom_sf"/>
</dbReference>
<accession>A0A8I6Y7D2</accession>
<keyword evidence="5" id="KW-1185">Reference proteome</keyword>
<protein>
    <recommendedName>
        <fullName evidence="3">Protein kinase domain-containing protein</fullName>
    </recommendedName>
</protein>
<dbReference type="RefSeq" id="XP_044956042.1">
    <property type="nucleotide sequence ID" value="XM_045100107.1"/>
</dbReference>
<dbReference type="OrthoDB" id="64767at2759"/>
<dbReference type="EnsemblPlants" id="HORVU.MOREX.r3.7HG0635600.1">
    <property type="protein sequence ID" value="HORVU.MOREX.r3.7HG0635600.1"/>
    <property type="gene ID" value="HORVU.MOREX.r3.7HG0635600"/>
</dbReference>
<dbReference type="GO" id="GO:0004672">
    <property type="term" value="F:protein kinase activity"/>
    <property type="evidence" value="ECO:0000318"/>
    <property type="project" value="GO_Central"/>
</dbReference>
<name>A0A8I6Y7D2_HORVV</name>
<evidence type="ECO:0000256" key="1">
    <source>
        <dbReference type="ARBA" id="ARBA00022741"/>
    </source>
</evidence>
<dbReference type="SUPFAM" id="SSF56112">
    <property type="entry name" value="Protein kinase-like (PK-like)"/>
    <property type="match status" value="1"/>
</dbReference>
<dbReference type="PANTHER" id="PTHR27001">
    <property type="entry name" value="OS01G0253100 PROTEIN"/>
    <property type="match status" value="1"/>
</dbReference>
<evidence type="ECO:0000313" key="5">
    <source>
        <dbReference type="Proteomes" id="UP000011116"/>
    </source>
</evidence>
<gene>
    <name evidence="4" type="primary">LOC123407066</name>
</gene>
<proteinExistence type="predicted"/>
<sequence length="330" mass="37227">MAPLVVQHRPFICSSRRVVTPPIDYNEQAIIENLTESNQRSMWASRRIGEDEKVYLVHVQGTAGIGLPTTLVVKKFQNVNRCRSEMLLLATVRHENIINVLHVIERDEVSMLVYKYEVNGSLAYWLHRREGAGRPLSWPERRGIAIGVAKGLRHLHQGCNSQFVHHNINPSNILLDLDFNAKIASFGAAQVNMAGQGQPLRIPQFPIGNFGYAAPEYGIAPSQLTEKVDVYSFGVVLLELVTGRAANGAGPGGQLAMWARNNCNDLMANHLKRFKTEVDMEIPDQARYMKEMAAVFSLGVDCTVWDPQQRPSMRRALKRLRRSRRYSLWA</sequence>
<dbReference type="GeneID" id="123407066"/>
<dbReference type="SMR" id="A0A8I6Y7D2"/>
<dbReference type="RefSeq" id="XP_044956043.1">
    <property type="nucleotide sequence ID" value="XM_045100108.1"/>
</dbReference>
<evidence type="ECO:0000313" key="4">
    <source>
        <dbReference type="EnsemblPlants" id="HORVU.MOREX.r3.7HG0635600.1"/>
    </source>
</evidence>
<reference evidence="5" key="1">
    <citation type="journal article" date="2012" name="Nature">
        <title>A physical, genetic and functional sequence assembly of the barley genome.</title>
        <authorList>
            <consortium name="The International Barley Genome Sequencing Consortium"/>
            <person name="Mayer K.F."/>
            <person name="Waugh R."/>
            <person name="Brown J.W."/>
            <person name="Schulman A."/>
            <person name="Langridge P."/>
            <person name="Platzer M."/>
            <person name="Fincher G.B."/>
            <person name="Muehlbauer G.J."/>
            <person name="Sato K."/>
            <person name="Close T.J."/>
            <person name="Wise R.P."/>
            <person name="Stein N."/>
        </authorList>
    </citation>
    <scope>NUCLEOTIDE SEQUENCE [LARGE SCALE GENOMIC DNA]</scope>
    <source>
        <strain evidence="5">cv. Morex</strain>
    </source>
</reference>
<reference evidence="4" key="2">
    <citation type="submission" date="2020-10" db="EMBL/GenBank/DDBJ databases">
        <authorList>
            <person name="Scholz U."/>
            <person name="Mascher M."/>
            <person name="Fiebig A."/>
        </authorList>
    </citation>
    <scope>NUCLEOTIDE SEQUENCE [LARGE SCALE GENOMIC DNA]</scope>
    <source>
        <strain evidence="4">cv. Morex</strain>
    </source>
</reference>
<dbReference type="RefSeq" id="XP_044956044.1">
    <property type="nucleotide sequence ID" value="XM_045100109.1"/>
</dbReference>
<dbReference type="Gramene" id="HORVU.MOREX.r3.7HG0635600.1">
    <property type="protein sequence ID" value="HORVU.MOREX.r3.7HG0635600.1"/>
    <property type="gene ID" value="HORVU.MOREX.r3.7HG0635600"/>
</dbReference>
<dbReference type="GO" id="GO:0007165">
    <property type="term" value="P:signal transduction"/>
    <property type="evidence" value="ECO:0000318"/>
    <property type="project" value="GO_Central"/>
</dbReference>
<dbReference type="InterPro" id="IPR000719">
    <property type="entry name" value="Prot_kinase_dom"/>
</dbReference>